<keyword evidence="3" id="KW-1185">Reference proteome</keyword>
<evidence type="ECO:0000256" key="1">
    <source>
        <dbReference type="SAM" id="MobiDB-lite"/>
    </source>
</evidence>
<dbReference type="AlphaFoldDB" id="A0A2Z7DEZ0"/>
<feature type="region of interest" description="Disordered" evidence="1">
    <location>
        <begin position="17"/>
        <end position="55"/>
    </location>
</feature>
<dbReference type="EMBL" id="KQ986752">
    <property type="protein sequence ID" value="KZV58507.1"/>
    <property type="molecule type" value="Genomic_DNA"/>
</dbReference>
<reference evidence="2 3" key="1">
    <citation type="journal article" date="2015" name="Proc. Natl. Acad. Sci. U.S.A.">
        <title>The resurrection genome of Boea hygrometrica: A blueprint for survival of dehydration.</title>
        <authorList>
            <person name="Xiao L."/>
            <person name="Yang G."/>
            <person name="Zhang L."/>
            <person name="Yang X."/>
            <person name="Zhao S."/>
            <person name="Ji Z."/>
            <person name="Zhou Q."/>
            <person name="Hu M."/>
            <person name="Wang Y."/>
            <person name="Chen M."/>
            <person name="Xu Y."/>
            <person name="Jin H."/>
            <person name="Xiao X."/>
            <person name="Hu G."/>
            <person name="Bao F."/>
            <person name="Hu Y."/>
            <person name="Wan P."/>
            <person name="Li L."/>
            <person name="Deng X."/>
            <person name="Kuang T."/>
            <person name="Xiang C."/>
            <person name="Zhu J.K."/>
            <person name="Oliver M.J."/>
            <person name="He Y."/>
        </authorList>
    </citation>
    <scope>NUCLEOTIDE SEQUENCE [LARGE SCALE GENOMIC DNA]</scope>
    <source>
        <strain evidence="3">cv. XS01</strain>
    </source>
</reference>
<gene>
    <name evidence="2" type="ORF">F511_23760</name>
</gene>
<organism evidence="2 3">
    <name type="scientific">Dorcoceras hygrometricum</name>
    <dbReference type="NCBI Taxonomy" id="472368"/>
    <lineage>
        <taxon>Eukaryota</taxon>
        <taxon>Viridiplantae</taxon>
        <taxon>Streptophyta</taxon>
        <taxon>Embryophyta</taxon>
        <taxon>Tracheophyta</taxon>
        <taxon>Spermatophyta</taxon>
        <taxon>Magnoliopsida</taxon>
        <taxon>eudicotyledons</taxon>
        <taxon>Gunneridae</taxon>
        <taxon>Pentapetalae</taxon>
        <taxon>asterids</taxon>
        <taxon>lamiids</taxon>
        <taxon>Lamiales</taxon>
        <taxon>Gesneriaceae</taxon>
        <taxon>Didymocarpoideae</taxon>
        <taxon>Trichosporeae</taxon>
        <taxon>Loxocarpinae</taxon>
        <taxon>Dorcoceras</taxon>
    </lineage>
</organism>
<feature type="compositionally biased region" description="Polar residues" evidence="1">
    <location>
        <begin position="17"/>
        <end position="34"/>
    </location>
</feature>
<protein>
    <submittedName>
        <fullName evidence="2">TMV resistance protein N-like</fullName>
    </submittedName>
</protein>
<feature type="compositionally biased region" description="Basic and acidic residues" evidence="1">
    <location>
        <begin position="39"/>
        <end position="55"/>
    </location>
</feature>
<proteinExistence type="predicted"/>
<name>A0A2Z7DEZ0_9LAMI</name>
<dbReference type="Proteomes" id="UP000250235">
    <property type="component" value="Unassembled WGS sequence"/>
</dbReference>
<evidence type="ECO:0000313" key="3">
    <source>
        <dbReference type="Proteomes" id="UP000250235"/>
    </source>
</evidence>
<sequence length="294" mass="33323">MDQTGQIWTTLTTLDVETRSEQSQAGQGKTSSELSGMLFKDKPAKSQQGDEGRELPARLYKHPGTLNSAIKRHGYKRSETTCNRCVYAVQHNATGNKTIYTASQNSKHKHISMPNLNAVTSSHPYLESLCNNYYKLGPSNADLTPAKPITNNYSRIETQESNSWELRTRPTLYYPFNSAKSSKQTQGKLQANVRKQYPNEASQLEESNATTLTSIGAIYRRKSEKIMFGEQYLRSRNRSHSMPKQISTKSNDVAESYYHNWTRHPLLTAEQLNNICSQRNIRSLTQLKANATYS</sequence>
<evidence type="ECO:0000313" key="2">
    <source>
        <dbReference type="EMBL" id="KZV58507.1"/>
    </source>
</evidence>
<accession>A0A2Z7DEZ0</accession>